<dbReference type="Pfam" id="PF04954">
    <property type="entry name" value="SIP"/>
    <property type="match status" value="1"/>
</dbReference>
<dbReference type="Pfam" id="PF08021">
    <property type="entry name" value="FAD_binding_9"/>
    <property type="match status" value="1"/>
</dbReference>
<dbReference type="EMBL" id="WIBF01000013">
    <property type="protein sequence ID" value="MQQ10296.1"/>
    <property type="molecule type" value="Genomic_DNA"/>
</dbReference>
<evidence type="ECO:0000259" key="2">
    <source>
        <dbReference type="PROSITE" id="PS51384"/>
    </source>
</evidence>
<keyword evidence="4" id="KW-1185">Reference proteome</keyword>
<protein>
    <recommendedName>
        <fullName evidence="2">FAD-binding FR-type domain-containing protein</fullName>
    </recommendedName>
</protein>
<gene>
    <name evidence="3" type="ORF">GFB49_17650</name>
</gene>
<dbReference type="PROSITE" id="PS51384">
    <property type="entry name" value="FAD_FR"/>
    <property type="match status" value="1"/>
</dbReference>
<accession>A0A843YGL5</accession>
<evidence type="ECO:0000313" key="4">
    <source>
        <dbReference type="Proteomes" id="UP000444174"/>
    </source>
</evidence>
<evidence type="ECO:0000256" key="1">
    <source>
        <dbReference type="ARBA" id="ARBA00035644"/>
    </source>
</evidence>
<dbReference type="RefSeq" id="WP_153217270.1">
    <property type="nucleotide sequence ID" value="NZ_WIBF01000013.1"/>
</dbReference>
<dbReference type="Gene3D" id="2.40.30.10">
    <property type="entry name" value="Translation factors"/>
    <property type="match status" value="1"/>
</dbReference>
<dbReference type="AlphaFoldDB" id="A0A843YGL5"/>
<dbReference type="InterPro" id="IPR039261">
    <property type="entry name" value="FNR_nucleotide-bd"/>
</dbReference>
<dbReference type="CDD" id="cd06193">
    <property type="entry name" value="siderophore_interacting"/>
    <property type="match status" value="1"/>
</dbReference>
<dbReference type="Gene3D" id="3.40.50.80">
    <property type="entry name" value="Nucleotide-binding domain of ferredoxin-NADP reductase (FNR) module"/>
    <property type="match status" value="1"/>
</dbReference>
<organism evidence="3 4">
    <name type="scientific">Tritonibacter litoralis</name>
    <dbReference type="NCBI Taxonomy" id="2662264"/>
    <lineage>
        <taxon>Bacteria</taxon>
        <taxon>Pseudomonadati</taxon>
        <taxon>Pseudomonadota</taxon>
        <taxon>Alphaproteobacteria</taxon>
        <taxon>Rhodobacterales</taxon>
        <taxon>Paracoccaceae</taxon>
        <taxon>Tritonibacter</taxon>
    </lineage>
</organism>
<dbReference type="InterPro" id="IPR013113">
    <property type="entry name" value="SIP_FAD-bd"/>
</dbReference>
<comment type="similarity">
    <text evidence="1">Belongs to the SIP oxidoreductase family.</text>
</comment>
<feature type="domain" description="FAD-binding FR-type" evidence="2">
    <location>
        <begin position="108"/>
        <end position="230"/>
    </location>
</feature>
<reference evidence="3 4" key="1">
    <citation type="submission" date="2019-10" db="EMBL/GenBank/DDBJ databases">
        <title>Epibacterium sp. nov., isolated from seawater.</title>
        <authorList>
            <person name="Zhang X."/>
            <person name="Li N."/>
        </authorList>
    </citation>
    <scope>NUCLEOTIDE SEQUENCE [LARGE SCALE GENOMIC DNA]</scope>
    <source>
        <strain evidence="3 4">SM1979</strain>
    </source>
</reference>
<evidence type="ECO:0000313" key="3">
    <source>
        <dbReference type="EMBL" id="MQQ10296.1"/>
    </source>
</evidence>
<proteinExistence type="inferred from homology"/>
<dbReference type="InterPro" id="IPR017927">
    <property type="entry name" value="FAD-bd_FR_type"/>
</dbReference>
<dbReference type="Proteomes" id="UP000444174">
    <property type="component" value="Unassembled WGS sequence"/>
</dbReference>
<name>A0A843YGL5_9RHOB</name>
<dbReference type="InterPro" id="IPR039374">
    <property type="entry name" value="SIP_fam"/>
</dbReference>
<dbReference type="PANTHER" id="PTHR30157:SF0">
    <property type="entry name" value="NADPH-DEPENDENT FERRIC-CHELATE REDUCTASE"/>
    <property type="match status" value="1"/>
</dbReference>
<dbReference type="InterPro" id="IPR017938">
    <property type="entry name" value="Riboflavin_synthase-like_b-brl"/>
</dbReference>
<dbReference type="GO" id="GO:0016491">
    <property type="term" value="F:oxidoreductase activity"/>
    <property type="evidence" value="ECO:0007669"/>
    <property type="project" value="InterPro"/>
</dbReference>
<comment type="caution">
    <text evidence="3">The sequence shown here is derived from an EMBL/GenBank/DDBJ whole genome shotgun (WGS) entry which is preliminary data.</text>
</comment>
<dbReference type="InterPro" id="IPR007037">
    <property type="entry name" value="SIP_rossman_dom"/>
</dbReference>
<sequence>MSIAQTRALLLTPQPDEMLAAVEHHLRQEHETHLETGKDGSRFVDKDGFCVTFQTEEKGLQISLRAPHEGMLVLLRDQVVQHVHELSPEAASDLRWEGFDCALRDYPSNFRIGTLIARSRPVTGLLRLQLQVDDIPALGDGLHLKVMLPSQPSRAPAWPRLGANGGLQWPKGKDALHVRYLTIRATDPKAGLVWLDVVDHGDGLMSTWAATAKVGSTIGLMGPTGTPVIPQVERVFLAADQTAMPVVARMIETLPPQVRGTVVAECDSAEEARSYFNSDKLEIVALDRASFRSAILEQATEICRVEKPQYAFFAGELLNARELRAFFRGDLALGNRHHSSIGYWREHE</sequence>
<dbReference type="SUPFAM" id="SSF63380">
    <property type="entry name" value="Riboflavin synthase domain-like"/>
    <property type="match status" value="1"/>
</dbReference>
<dbReference type="PANTHER" id="PTHR30157">
    <property type="entry name" value="FERRIC REDUCTASE, NADPH-DEPENDENT"/>
    <property type="match status" value="1"/>
</dbReference>